<dbReference type="InterPro" id="IPR002068">
    <property type="entry name" value="A-crystallin/Hsp20_dom"/>
</dbReference>
<comment type="caution">
    <text evidence="4">The sequence shown here is derived from an EMBL/GenBank/DDBJ whole genome shotgun (WGS) entry which is preliminary data.</text>
</comment>
<comment type="similarity">
    <text evidence="1 2">Belongs to the small heat shock protein (HSP20) family.</text>
</comment>
<gene>
    <name evidence="4" type="ORF">IAC59_08005</name>
</gene>
<dbReference type="PANTHER" id="PTHR11527">
    <property type="entry name" value="HEAT-SHOCK PROTEIN 20 FAMILY MEMBER"/>
    <property type="match status" value="1"/>
</dbReference>
<dbReference type="PROSITE" id="PS01031">
    <property type="entry name" value="SHSP"/>
    <property type="match status" value="1"/>
</dbReference>
<dbReference type="Gene3D" id="2.60.40.790">
    <property type="match status" value="1"/>
</dbReference>
<dbReference type="InterPro" id="IPR008978">
    <property type="entry name" value="HSP20-like_chaperone"/>
</dbReference>
<dbReference type="Pfam" id="PF00011">
    <property type="entry name" value="HSP20"/>
    <property type="match status" value="1"/>
</dbReference>
<evidence type="ECO:0000256" key="2">
    <source>
        <dbReference type="RuleBase" id="RU003616"/>
    </source>
</evidence>
<dbReference type="AlphaFoldDB" id="A0A9D1LSE2"/>
<protein>
    <submittedName>
        <fullName evidence="4">Hsp20/alpha crystallin family protein</fullName>
    </submittedName>
</protein>
<reference evidence="4" key="2">
    <citation type="journal article" date="2021" name="PeerJ">
        <title>Extensive microbial diversity within the chicken gut microbiome revealed by metagenomics and culture.</title>
        <authorList>
            <person name="Gilroy R."/>
            <person name="Ravi A."/>
            <person name="Getino M."/>
            <person name="Pursley I."/>
            <person name="Horton D.L."/>
            <person name="Alikhan N.F."/>
            <person name="Baker D."/>
            <person name="Gharbi K."/>
            <person name="Hall N."/>
            <person name="Watson M."/>
            <person name="Adriaenssens E.M."/>
            <person name="Foster-Nyarko E."/>
            <person name="Jarju S."/>
            <person name="Secka A."/>
            <person name="Antonio M."/>
            <person name="Oren A."/>
            <person name="Chaudhuri R.R."/>
            <person name="La Ragione R."/>
            <person name="Hildebrand F."/>
            <person name="Pallen M.J."/>
        </authorList>
    </citation>
    <scope>NUCLEOTIDE SEQUENCE</scope>
    <source>
        <strain evidence="4">ChiSxjej2B14-8506</strain>
    </source>
</reference>
<proteinExistence type="inferred from homology"/>
<sequence length="155" mass="17780">MYTLIPYRNNNELTRKNNGWFSDSLFDRFFDMGDWFGSSAFRVDVKDLGDKFELQAELPGVKQDDIDLSIKDDTLTISAEFKNENKDEHTNYVYSERRSGKFMRSFDVSGIDQQAISADYTDGVLSVMLPKVKPQEPVDNSRKITIGNRNATKAE</sequence>
<evidence type="ECO:0000259" key="3">
    <source>
        <dbReference type="PROSITE" id="PS01031"/>
    </source>
</evidence>
<organism evidence="4 5">
    <name type="scientific">Candidatus Fimadaptatus faecigallinarum</name>
    <dbReference type="NCBI Taxonomy" id="2840814"/>
    <lineage>
        <taxon>Bacteria</taxon>
        <taxon>Bacillati</taxon>
        <taxon>Bacillota</taxon>
        <taxon>Clostridia</taxon>
        <taxon>Eubacteriales</taxon>
        <taxon>Candidatus Fimadaptatus</taxon>
    </lineage>
</organism>
<dbReference type="Proteomes" id="UP000824123">
    <property type="component" value="Unassembled WGS sequence"/>
</dbReference>
<dbReference type="EMBL" id="DVNK01000050">
    <property type="protein sequence ID" value="HIU47188.1"/>
    <property type="molecule type" value="Genomic_DNA"/>
</dbReference>
<dbReference type="InterPro" id="IPR031107">
    <property type="entry name" value="Small_HSP"/>
</dbReference>
<reference evidence="4" key="1">
    <citation type="submission" date="2020-10" db="EMBL/GenBank/DDBJ databases">
        <authorList>
            <person name="Gilroy R."/>
        </authorList>
    </citation>
    <scope>NUCLEOTIDE SEQUENCE</scope>
    <source>
        <strain evidence="4">ChiSxjej2B14-8506</strain>
    </source>
</reference>
<evidence type="ECO:0000256" key="1">
    <source>
        <dbReference type="PROSITE-ProRule" id="PRU00285"/>
    </source>
</evidence>
<dbReference type="CDD" id="cd06471">
    <property type="entry name" value="ACD_LpsHSP_like"/>
    <property type="match status" value="1"/>
</dbReference>
<evidence type="ECO:0000313" key="4">
    <source>
        <dbReference type="EMBL" id="HIU47188.1"/>
    </source>
</evidence>
<dbReference type="SUPFAM" id="SSF49764">
    <property type="entry name" value="HSP20-like chaperones"/>
    <property type="match status" value="1"/>
</dbReference>
<name>A0A9D1LSE2_9FIRM</name>
<evidence type="ECO:0000313" key="5">
    <source>
        <dbReference type="Proteomes" id="UP000824123"/>
    </source>
</evidence>
<feature type="domain" description="SHSP" evidence="3">
    <location>
        <begin position="34"/>
        <end position="147"/>
    </location>
</feature>
<accession>A0A9D1LSE2</accession>